<proteinExistence type="predicted"/>
<evidence type="ECO:0000313" key="2">
    <source>
        <dbReference type="Proteomes" id="UP001285908"/>
    </source>
</evidence>
<comment type="caution">
    <text evidence="1">The sequence shown here is derived from an EMBL/GenBank/DDBJ whole genome shotgun (WGS) entry which is preliminary data.</text>
</comment>
<accession>A0AAJ0IB34</accession>
<keyword evidence="2" id="KW-1185">Reference proteome</keyword>
<evidence type="ECO:0000313" key="1">
    <source>
        <dbReference type="EMBL" id="KAK3495070.1"/>
    </source>
</evidence>
<gene>
    <name evidence="1" type="ORF">B0T23DRAFT_378102</name>
</gene>
<organism evidence="1 2">
    <name type="scientific">Neurospora hispaniola</name>
    <dbReference type="NCBI Taxonomy" id="588809"/>
    <lineage>
        <taxon>Eukaryota</taxon>
        <taxon>Fungi</taxon>
        <taxon>Dikarya</taxon>
        <taxon>Ascomycota</taxon>
        <taxon>Pezizomycotina</taxon>
        <taxon>Sordariomycetes</taxon>
        <taxon>Sordariomycetidae</taxon>
        <taxon>Sordariales</taxon>
        <taxon>Sordariaceae</taxon>
        <taxon>Neurospora</taxon>
    </lineage>
</organism>
<dbReference type="AlphaFoldDB" id="A0AAJ0IB34"/>
<feature type="non-terminal residue" evidence="1">
    <location>
        <position position="146"/>
    </location>
</feature>
<dbReference type="RefSeq" id="XP_062694499.1">
    <property type="nucleotide sequence ID" value="XM_062837073.1"/>
</dbReference>
<dbReference type="GeneID" id="87874695"/>
<protein>
    <submittedName>
        <fullName evidence="1">Uncharacterized protein</fullName>
    </submittedName>
</protein>
<reference evidence="1 2" key="1">
    <citation type="journal article" date="2023" name="Mol. Phylogenet. Evol.">
        <title>Genome-scale phylogeny and comparative genomics of the fungal order Sordariales.</title>
        <authorList>
            <person name="Hensen N."/>
            <person name="Bonometti L."/>
            <person name="Westerberg I."/>
            <person name="Brannstrom I.O."/>
            <person name="Guillou S."/>
            <person name="Cros-Aarteil S."/>
            <person name="Calhoun S."/>
            <person name="Haridas S."/>
            <person name="Kuo A."/>
            <person name="Mondo S."/>
            <person name="Pangilinan J."/>
            <person name="Riley R."/>
            <person name="LaButti K."/>
            <person name="Andreopoulos B."/>
            <person name="Lipzen A."/>
            <person name="Chen C."/>
            <person name="Yan M."/>
            <person name="Daum C."/>
            <person name="Ng V."/>
            <person name="Clum A."/>
            <person name="Steindorff A."/>
            <person name="Ohm R.A."/>
            <person name="Martin F."/>
            <person name="Silar P."/>
            <person name="Natvig D.O."/>
            <person name="Lalanne C."/>
            <person name="Gautier V."/>
            <person name="Ament-Velasquez S.L."/>
            <person name="Kruys A."/>
            <person name="Hutchinson M.I."/>
            <person name="Powell A.J."/>
            <person name="Barry K."/>
            <person name="Miller A.N."/>
            <person name="Grigoriev I.V."/>
            <person name="Debuchy R."/>
            <person name="Gladieux P."/>
            <person name="Hiltunen Thoren M."/>
            <person name="Johannesson H."/>
        </authorList>
    </citation>
    <scope>NUCLEOTIDE SEQUENCE [LARGE SCALE GENOMIC DNA]</scope>
    <source>
        <strain evidence="1 2">FGSC 10403</strain>
    </source>
</reference>
<sequence>MQKSLPVQLPYPAENPGYEASNTVEVHLCLLSSCSLLLACKSRLTERQMSRAVVIPASNILLRTVYITTLGTNGADCTRKPERLLPERARWAIPPMASLCCGEKRENRGELCLQSMFCLFVNSRPVDHLTSINAQGCSPYESRLKV</sequence>
<name>A0AAJ0IB34_9PEZI</name>
<dbReference type="Proteomes" id="UP001285908">
    <property type="component" value="Unassembled WGS sequence"/>
</dbReference>
<dbReference type="EMBL" id="JAULSX010000003">
    <property type="protein sequence ID" value="KAK3495070.1"/>
    <property type="molecule type" value="Genomic_DNA"/>
</dbReference>